<gene>
    <name evidence="1" type="ORF">R5R35_012464</name>
</gene>
<accession>A0AAN9VA00</accession>
<dbReference type="AlphaFoldDB" id="A0AAN9VA00"/>
<comment type="caution">
    <text evidence="1">The sequence shown here is derived from an EMBL/GenBank/DDBJ whole genome shotgun (WGS) entry which is preliminary data.</text>
</comment>
<protein>
    <submittedName>
        <fullName evidence="1">Uncharacterized protein</fullName>
    </submittedName>
</protein>
<dbReference type="EMBL" id="JAZDUA010000550">
    <property type="protein sequence ID" value="KAK7791234.1"/>
    <property type="molecule type" value="Genomic_DNA"/>
</dbReference>
<proteinExistence type="predicted"/>
<reference evidence="1 2" key="1">
    <citation type="submission" date="2024-03" db="EMBL/GenBank/DDBJ databases">
        <title>The genome assembly and annotation of the cricket Gryllus longicercus Weissman &amp; Gray.</title>
        <authorList>
            <person name="Szrajer S."/>
            <person name="Gray D."/>
            <person name="Ylla G."/>
        </authorList>
    </citation>
    <scope>NUCLEOTIDE SEQUENCE [LARGE SCALE GENOMIC DNA]</scope>
    <source>
        <strain evidence="1">DAG 2021-001</strain>
        <tissue evidence="1">Whole body minus gut</tissue>
    </source>
</reference>
<evidence type="ECO:0000313" key="1">
    <source>
        <dbReference type="EMBL" id="KAK7791234.1"/>
    </source>
</evidence>
<sequence length="191" mass="22096">MELELLNHYAEGNWKNVLEMLTGKYNTKFYNQLYLWIQPTEEDIQFIGQQVHKQGALVLASVGCGTGLLEWLIQCITGLCVIGIEHDRKWWESRYAPPKFLPLMYANEISDGTFPSYSAIMFCYFNNKTAFREYMKLFKGNCLIIIGPEDGSGRHTDPLPFDPEVQTLGWKLVSSREIQNSKDHIVVYERC</sequence>
<dbReference type="Proteomes" id="UP001378592">
    <property type="component" value="Unassembled WGS sequence"/>
</dbReference>
<organism evidence="1 2">
    <name type="scientific">Gryllus longicercus</name>
    <dbReference type="NCBI Taxonomy" id="2509291"/>
    <lineage>
        <taxon>Eukaryota</taxon>
        <taxon>Metazoa</taxon>
        <taxon>Ecdysozoa</taxon>
        <taxon>Arthropoda</taxon>
        <taxon>Hexapoda</taxon>
        <taxon>Insecta</taxon>
        <taxon>Pterygota</taxon>
        <taxon>Neoptera</taxon>
        <taxon>Polyneoptera</taxon>
        <taxon>Orthoptera</taxon>
        <taxon>Ensifera</taxon>
        <taxon>Gryllidea</taxon>
        <taxon>Grylloidea</taxon>
        <taxon>Gryllidae</taxon>
        <taxon>Gryllinae</taxon>
        <taxon>Gryllus</taxon>
    </lineage>
</organism>
<evidence type="ECO:0000313" key="2">
    <source>
        <dbReference type="Proteomes" id="UP001378592"/>
    </source>
</evidence>
<keyword evidence="2" id="KW-1185">Reference proteome</keyword>
<name>A0AAN9VA00_9ORTH</name>